<gene>
    <name evidence="1" type="ORF">TPSB3V08_LOCUS8546</name>
</gene>
<dbReference type="AlphaFoldDB" id="A0A7R9DDI0"/>
<evidence type="ECO:0000313" key="1">
    <source>
        <dbReference type="EMBL" id="CAD7412646.1"/>
    </source>
</evidence>
<sequence length="201" mass="23166">MERKSLAVKIEPEQDLEYHLHYEANLEIKTRAHLVLKPGTTFRKRPDEYSGLFQPKGEHGSSDVRPSEVYLPIKSEESLIGKVHVNEEPDCCPGPIKFPPTKEELKDYQKSECCMSPKTFPPIKEELHDESYASYYVDKNVKTEMKFLDPSLELMVCTPHYNTPENKAQGERDGVASQPTIEFFRANKIRWITEIVDGDSY</sequence>
<dbReference type="EMBL" id="OD006195">
    <property type="protein sequence ID" value="CAD7412646.1"/>
    <property type="molecule type" value="Genomic_DNA"/>
</dbReference>
<protein>
    <submittedName>
        <fullName evidence="1">Uncharacterized protein</fullName>
    </submittedName>
</protein>
<name>A0A7R9DDI0_TIMPO</name>
<organism evidence="1">
    <name type="scientific">Timema poppense</name>
    <name type="common">Walking stick</name>
    <dbReference type="NCBI Taxonomy" id="170557"/>
    <lineage>
        <taxon>Eukaryota</taxon>
        <taxon>Metazoa</taxon>
        <taxon>Ecdysozoa</taxon>
        <taxon>Arthropoda</taxon>
        <taxon>Hexapoda</taxon>
        <taxon>Insecta</taxon>
        <taxon>Pterygota</taxon>
        <taxon>Neoptera</taxon>
        <taxon>Polyneoptera</taxon>
        <taxon>Phasmatodea</taxon>
        <taxon>Timematodea</taxon>
        <taxon>Timematoidea</taxon>
        <taxon>Timematidae</taxon>
        <taxon>Timema</taxon>
    </lineage>
</organism>
<reference evidence="1" key="1">
    <citation type="submission" date="2020-11" db="EMBL/GenBank/DDBJ databases">
        <authorList>
            <person name="Tran Van P."/>
        </authorList>
    </citation>
    <scope>NUCLEOTIDE SEQUENCE</scope>
</reference>
<accession>A0A7R9DDI0</accession>
<proteinExistence type="predicted"/>